<keyword evidence="3" id="KW-1185">Reference proteome</keyword>
<dbReference type="EMBL" id="JAKEIP010000005">
    <property type="protein sequence ID" value="MCF1592469.1"/>
    <property type="molecule type" value="Genomic_DNA"/>
</dbReference>
<proteinExistence type="predicted"/>
<accession>A0A9X1PUG2</accession>
<name>A0A9X1PUG2_STRM4</name>
<evidence type="ECO:0000313" key="3">
    <source>
        <dbReference type="Proteomes" id="UP001139384"/>
    </source>
</evidence>
<feature type="region of interest" description="Disordered" evidence="1">
    <location>
        <begin position="330"/>
        <end position="353"/>
    </location>
</feature>
<feature type="compositionally biased region" description="Low complexity" evidence="1">
    <location>
        <begin position="146"/>
        <end position="162"/>
    </location>
</feature>
<dbReference type="RefSeq" id="WP_234760774.1">
    <property type="nucleotide sequence ID" value="NZ_JAKEIP010000005.1"/>
</dbReference>
<feature type="region of interest" description="Disordered" evidence="1">
    <location>
        <begin position="142"/>
        <end position="162"/>
    </location>
</feature>
<organism evidence="2 3">
    <name type="scientific">Streptomyces muensis</name>
    <dbReference type="NCBI Taxonomy" id="1077944"/>
    <lineage>
        <taxon>Bacteria</taxon>
        <taxon>Bacillati</taxon>
        <taxon>Actinomycetota</taxon>
        <taxon>Actinomycetes</taxon>
        <taxon>Kitasatosporales</taxon>
        <taxon>Streptomycetaceae</taxon>
        <taxon>Streptomyces</taxon>
    </lineage>
</organism>
<protein>
    <submittedName>
        <fullName evidence="2">Uncharacterized protein</fullName>
    </submittedName>
</protein>
<evidence type="ECO:0000313" key="2">
    <source>
        <dbReference type="EMBL" id="MCF1592469.1"/>
    </source>
</evidence>
<comment type="caution">
    <text evidence="2">The sequence shown here is derived from an EMBL/GenBank/DDBJ whole genome shotgun (WGS) entry which is preliminary data.</text>
</comment>
<dbReference type="Proteomes" id="UP001139384">
    <property type="component" value="Unassembled WGS sequence"/>
</dbReference>
<sequence length="353" mass="39304">MPNRKAVIKVLTQDVLGAQRWNGLLAECVSMPTEKYEEVEAAAEAILERVARAVSWPRLLREASWRHLHLHPDQENDKEGYATGVCSECLVEALLADDTGAPDWDKHPTSPRRREHFDWPTPVAANLKYRQRAHWHPYMESETKPDAAPAARPAETTPAPAVPAEAAEITLPPASERLLREIAKYDTGQGVLFRHAARGRYLHPNTYSTFNARTFYPLTGNNLVTDEGNDSAPVRMTEAGRKLLAELDANAQQKKPRAATDPESPAAQRALRALAQLEQPVTPHRGERKGIWSLGGRDGYSARETTFYALEKAGYLRIIQGAHLSLRMEITESGRQREQQGQGPSSVTAEQSR</sequence>
<evidence type="ECO:0000256" key="1">
    <source>
        <dbReference type="SAM" id="MobiDB-lite"/>
    </source>
</evidence>
<reference evidence="2" key="1">
    <citation type="submission" date="2022-01" db="EMBL/GenBank/DDBJ databases">
        <title>Draft Genome Sequences of Seven Type Strains of the Genus Streptomyces.</title>
        <authorList>
            <person name="Aziz S."/>
            <person name="Coretto E."/>
            <person name="Chronakova A."/>
            <person name="Sproer C."/>
            <person name="Huber K."/>
            <person name="Nouioui I."/>
            <person name="Gross H."/>
        </authorList>
    </citation>
    <scope>NUCLEOTIDE SEQUENCE</scope>
    <source>
        <strain evidence="2">DSM 103493</strain>
    </source>
</reference>
<dbReference type="AlphaFoldDB" id="A0A9X1PUG2"/>
<gene>
    <name evidence="2" type="ORF">L0P92_02640</name>
</gene>